<keyword evidence="2" id="KW-0378">Hydrolase</keyword>
<evidence type="ECO:0000313" key="5">
    <source>
        <dbReference type="Proteomes" id="UP000030182"/>
    </source>
</evidence>
<dbReference type="InterPro" id="IPR017853">
    <property type="entry name" value="GH"/>
</dbReference>
<sequence>MPRFSRADVYRRQYKAIVAIFAASCMLVSIGTLVSTIAAGQPSDQRTVPAAAPTPATARVMTIPETPTDASALSNLPHGVELTEGESLGIDVSSHQKTIDWGDVADAGVSFAYIKATEGTGYTDPKFAANWEGATKNGITPGAYHYFTLCSPGADQARDFLKAAPPDSGALPPALDLEFDGACEKRPEAEHANAEVKAFIRTVEKTWGRKLVVYSSKEWRLHYNLPHAEGRPDWLFSKSGRPDQENWAVWQLRFDGKIDGISTKVDIDVIRPKYLTGKERRDR</sequence>
<dbReference type="SMART" id="SM00641">
    <property type="entry name" value="Glyco_25"/>
    <property type="match status" value="1"/>
</dbReference>
<protein>
    <submittedName>
        <fullName evidence="4">Lysozyme</fullName>
    </submittedName>
</protein>
<evidence type="ECO:0000256" key="1">
    <source>
        <dbReference type="ARBA" id="ARBA00010646"/>
    </source>
</evidence>
<comment type="similarity">
    <text evidence="1">Belongs to the glycosyl hydrolase 25 family.</text>
</comment>
<keyword evidence="5" id="KW-1185">Reference proteome</keyword>
<dbReference type="PROSITE" id="PS51904">
    <property type="entry name" value="GLYCOSYL_HYDROL_F25_2"/>
    <property type="match status" value="1"/>
</dbReference>
<dbReference type="PANTHER" id="PTHR34135:SF2">
    <property type="entry name" value="LYSOZYME"/>
    <property type="match status" value="1"/>
</dbReference>
<dbReference type="Proteomes" id="UP000030182">
    <property type="component" value="Unassembled WGS sequence"/>
</dbReference>
<organism evidence="4 5">
    <name type="scientific">Dermabacter hominis 1368</name>
    <dbReference type="NCBI Taxonomy" id="1450519"/>
    <lineage>
        <taxon>Bacteria</taxon>
        <taxon>Bacillati</taxon>
        <taxon>Actinomycetota</taxon>
        <taxon>Actinomycetes</taxon>
        <taxon>Micrococcales</taxon>
        <taxon>Dermabacteraceae</taxon>
        <taxon>Dermabacter</taxon>
    </lineage>
</organism>
<reference evidence="4 5" key="1">
    <citation type="submission" date="2014-01" db="EMBL/GenBank/DDBJ databases">
        <title>Draft genome sequence of the multidrug-resistant clinical isolate Dermabacter hominis 1368.</title>
        <authorList>
            <person name="Albersmeier A."/>
            <person name="Bomholt C."/>
            <person name="Glaub A."/>
            <person name="Ruckert C."/>
            <person name="Soriano F."/>
            <person name="Fernandez-Natal I."/>
            <person name="Tauch A."/>
        </authorList>
    </citation>
    <scope>NUCLEOTIDE SEQUENCE [LARGE SCALE GENOMIC DNA]</scope>
    <source>
        <strain evidence="4 5">1368</strain>
    </source>
</reference>
<dbReference type="Gene3D" id="3.20.20.80">
    <property type="entry name" value="Glycosidases"/>
    <property type="match status" value="1"/>
</dbReference>
<dbReference type="InterPro" id="IPR002053">
    <property type="entry name" value="Glyco_hydro_25"/>
</dbReference>
<evidence type="ECO:0000313" key="4">
    <source>
        <dbReference type="EMBL" id="KDS93271.1"/>
    </source>
</evidence>
<dbReference type="Pfam" id="PF01183">
    <property type="entry name" value="Glyco_hydro_25"/>
    <property type="match status" value="1"/>
</dbReference>
<dbReference type="RefSeq" id="WP_034371274.1">
    <property type="nucleotide sequence ID" value="NZ_KN323183.1"/>
</dbReference>
<accession>A0ABR4SJL2</accession>
<dbReference type="InterPro" id="IPR018077">
    <property type="entry name" value="Glyco_hydro_fam25_subgr"/>
</dbReference>
<dbReference type="PANTHER" id="PTHR34135">
    <property type="entry name" value="LYSOZYME"/>
    <property type="match status" value="1"/>
</dbReference>
<dbReference type="EMBL" id="JDRS01000008">
    <property type="protein sequence ID" value="KDS93271.1"/>
    <property type="molecule type" value="Genomic_DNA"/>
</dbReference>
<gene>
    <name evidence="4" type="ORF">DHOM_06825</name>
</gene>
<keyword evidence="3" id="KW-0326">Glycosidase</keyword>
<dbReference type="SUPFAM" id="SSF51445">
    <property type="entry name" value="(Trans)glycosidases"/>
    <property type="match status" value="1"/>
</dbReference>
<proteinExistence type="inferred from homology"/>
<name>A0ABR4SJL2_9MICO</name>
<evidence type="ECO:0000256" key="2">
    <source>
        <dbReference type="ARBA" id="ARBA00022801"/>
    </source>
</evidence>
<evidence type="ECO:0000256" key="3">
    <source>
        <dbReference type="ARBA" id="ARBA00023295"/>
    </source>
</evidence>
<comment type="caution">
    <text evidence="4">The sequence shown here is derived from an EMBL/GenBank/DDBJ whole genome shotgun (WGS) entry which is preliminary data.</text>
</comment>